<dbReference type="InterPro" id="IPR036378">
    <property type="entry name" value="FAS1_dom_sf"/>
</dbReference>
<dbReference type="KEGG" id="smag:AN936_09765"/>
<evidence type="ECO:0000313" key="3">
    <source>
        <dbReference type="Proteomes" id="UP000058074"/>
    </source>
</evidence>
<dbReference type="Pfam" id="PF02469">
    <property type="entry name" value="Fasciclin"/>
    <property type="match status" value="1"/>
</dbReference>
<dbReference type="InterPro" id="IPR000782">
    <property type="entry name" value="FAS1_domain"/>
</dbReference>
<dbReference type="PROSITE" id="PS50213">
    <property type="entry name" value="FAS1"/>
    <property type="match status" value="1"/>
</dbReference>
<dbReference type="AlphaFoldDB" id="A0A0N9UUX9"/>
<protein>
    <submittedName>
        <fullName evidence="2">Beta-Ig-H3/fasciclin</fullName>
    </submittedName>
</protein>
<dbReference type="FunFam" id="2.30.180.10:FF:000032">
    <property type="entry name" value="Fasciclin domain-containing protein, putative"/>
    <property type="match status" value="1"/>
</dbReference>
<reference evidence="2 3" key="1">
    <citation type="journal article" date="2015" name="Genome Announc.">
        <title>Complete Genome Sequence of Polypropylene Glycol- and Polyethylene Glycol-Degrading Sphingopyxis macrogoltabida Strain EY-1.</title>
        <authorList>
            <person name="Ohtsubo Y."/>
            <person name="Nagata Y."/>
            <person name="Numata M."/>
            <person name="Tsuchikane K."/>
            <person name="Hosoyama A."/>
            <person name="Yamazoe A."/>
            <person name="Tsuda M."/>
            <person name="Fujita N."/>
            <person name="Kawai F."/>
        </authorList>
    </citation>
    <scope>NUCLEOTIDE SEQUENCE [LARGE SCALE GENOMIC DNA]</scope>
    <source>
        <strain evidence="2 3">EY-1</strain>
    </source>
</reference>
<dbReference type="EMBL" id="CP012700">
    <property type="protein sequence ID" value="ALH80646.1"/>
    <property type="molecule type" value="Genomic_DNA"/>
</dbReference>
<feature type="domain" description="FAS1" evidence="1">
    <location>
        <begin position="46"/>
        <end position="190"/>
    </location>
</feature>
<dbReference type="SMART" id="SM00554">
    <property type="entry name" value="FAS1"/>
    <property type="match status" value="1"/>
</dbReference>
<evidence type="ECO:0000313" key="2">
    <source>
        <dbReference type="EMBL" id="ALH80646.1"/>
    </source>
</evidence>
<dbReference type="PANTHER" id="PTHR10900:SF77">
    <property type="entry name" value="FI19380P1"/>
    <property type="match status" value="1"/>
</dbReference>
<dbReference type="GO" id="GO:0005615">
    <property type="term" value="C:extracellular space"/>
    <property type="evidence" value="ECO:0007669"/>
    <property type="project" value="TreeGrafter"/>
</dbReference>
<dbReference type="SUPFAM" id="SSF82153">
    <property type="entry name" value="FAS1 domain"/>
    <property type="match status" value="1"/>
</dbReference>
<gene>
    <name evidence="2" type="ORF">AN936_09765</name>
</gene>
<dbReference type="PROSITE" id="PS51257">
    <property type="entry name" value="PROKAR_LIPOPROTEIN"/>
    <property type="match status" value="1"/>
</dbReference>
<proteinExistence type="predicted"/>
<organism evidence="2 3">
    <name type="scientific">Sphingopyxis macrogoltabida</name>
    <name type="common">Sphingomonas macrogoltabidus</name>
    <dbReference type="NCBI Taxonomy" id="33050"/>
    <lineage>
        <taxon>Bacteria</taxon>
        <taxon>Pseudomonadati</taxon>
        <taxon>Pseudomonadota</taxon>
        <taxon>Alphaproteobacteria</taxon>
        <taxon>Sphingomonadales</taxon>
        <taxon>Sphingomonadaceae</taxon>
        <taxon>Sphingopyxis</taxon>
    </lineage>
</organism>
<dbReference type="PATRIC" id="fig|33050.5.peg.2018"/>
<dbReference type="Proteomes" id="UP000058074">
    <property type="component" value="Chromosome"/>
</dbReference>
<dbReference type="OrthoDB" id="9800666at2"/>
<dbReference type="InterPro" id="IPR050904">
    <property type="entry name" value="Adhesion/Biosynth-related"/>
</dbReference>
<accession>A0A0N9UUX9</accession>
<sequence>MKSHFATALIAAGLGLAGCSSKSDPAPTEKQSVASQIAATVAADRNGTIAAAVAASPTHKMLATVLQQAGLAASLSGTGPFTLFAPTDDAFIQVPPTTRDGWMLPAQKQLLAGILQYHVVPGKLTVADLSAKIAADGGKTLLKTASGEELTASLSGKAILLTSASGNRATVTAPDIQQANGVVHVVDAVLLPAM</sequence>
<dbReference type="PANTHER" id="PTHR10900">
    <property type="entry name" value="PERIOSTIN-RELATED"/>
    <property type="match status" value="1"/>
</dbReference>
<dbReference type="RefSeq" id="WP_054587970.1">
    <property type="nucleotide sequence ID" value="NZ_CP012700.1"/>
</dbReference>
<evidence type="ECO:0000259" key="1">
    <source>
        <dbReference type="PROSITE" id="PS50213"/>
    </source>
</evidence>
<name>A0A0N9UUX9_SPHMC</name>
<dbReference type="Gene3D" id="2.30.180.10">
    <property type="entry name" value="FAS1 domain"/>
    <property type="match status" value="1"/>
</dbReference>